<dbReference type="EMBL" id="UZAN01039765">
    <property type="protein sequence ID" value="VDP67092.1"/>
    <property type="molecule type" value="Genomic_DNA"/>
</dbReference>
<dbReference type="AlphaFoldDB" id="A0A183A6S6"/>
<gene>
    <name evidence="3" type="ORF">ECPE_LOCUS2661</name>
</gene>
<evidence type="ECO:0000313" key="5">
    <source>
        <dbReference type="WBParaSite" id="ECPE_0000266401-mRNA-1"/>
    </source>
</evidence>
<feature type="compositionally biased region" description="Basic and acidic residues" evidence="1">
    <location>
        <begin position="1046"/>
        <end position="1057"/>
    </location>
</feature>
<feature type="region of interest" description="Disordered" evidence="1">
    <location>
        <begin position="1"/>
        <end position="22"/>
    </location>
</feature>
<keyword evidence="2" id="KW-0812">Transmembrane</keyword>
<name>A0A183A6S6_9TREM</name>
<feature type="region of interest" description="Disordered" evidence="1">
    <location>
        <begin position="1011"/>
        <end position="1057"/>
    </location>
</feature>
<keyword evidence="2" id="KW-1133">Transmembrane helix</keyword>
<evidence type="ECO:0000313" key="4">
    <source>
        <dbReference type="Proteomes" id="UP000272942"/>
    </source>
</evidence>
<evidence type="ECO:0000313" key="3">
    <source>
        <dbReference type="EMBL" id="VDP67092.1"/>
    </source>
</evidence>
<dbReference type="OrthoDB" id="6288872at2759"/>
<organism evidence="5">
    <name type="scientific">Echinostoma caproni</name>
    <dbReference type="NCBI Taxonomy" id="27848"/>
    <lineage>
        <taxon>Eukaryota</taxon>
        <taxon>Metazoa</taxon>
        <taxon>Spiralia</taxon>
        <taxon>Lophotrochozoa</taxon>
        <taxon>Platyhelminthes</taxon>
        <taxon>Trematoda</taxon>
        <taxon>Digenea</taxon>
        <taxon>Plagiorchiida</taxon>
        <taxon>Echinostomata</taxon>
        <taxon>Echinostomatoidea</taxon>
        <taxon>Echinostomatidae</taxon>
        <taxon>Echinostoma</taxon>
    </lineage>
</organism>
<reference evidence="3 4" key="2">
    <citation type="submission" date="2018-11" db="EMBL/GenBank/DDBJ databases">
        <authorList>
            <consortium name="Pathogen Informatics"/>
        </authorList>
    </citation>
    <scope>NUCLEOTIDE SEQUENCE [LARGE SCALE GENOMIC DNA]</scope>
    <source>
        <strain evidence="3 4">Egypt</strain>
    </source>
</reference>
<feature type="transmembrane region" description="Helical" evidence="2">
    <location>
        <begin position="496"/>
        <end position="522"/>
    </location>
</feature>
<evidence type="ECO:0000256" key="2">
    <source>
        <dbReference type="SAM" id="Phobius"/>
    </source>
</evidence>
<sequence>MEGKTLAIPRGSDTNSPDGLPIGGKLVEQKLQETVLERDQNLHLPEGAAINCAALRSTKCFLAFCMMLVQLLRVYKNDWRKLEKESARDVATVEQLKESTTNVLSPVQTKTDQFKTQTVLGEISNIQDISSRVKSALEREFPISMPIVKRVANFTTGIHLLWKIFDRNVAAQIVNFEIELRMLKSTTDRGSTLRIRRDAGVRAGAAFLPIEDGYWTLPSRVANAGLKNEICLTESKDIHPGRVYTARVVGVVRPQDQMEFTSEISVRSPWSERISFENLLNLQPTITTLLATNKTTFKLEWTLPTVSNWDLPPQLEIGAIYIHFHALLTPLLSDANSSHPQKSRWRTCRQEADHTSSIAFTRGDDGTRNNSDIMLHHMGQETFLGSWHWNGDNRDSKPFQWTIENLQPNTTYGVAIYGLLSPSKERSFEPDSLGWYTLISAEAIEQTLIEDNVEPKAKSEWTNKGVQKSENTNEAKIQSKTDYVDAKSPMDQESHVLVVILGSLAGVLLVISLALIGLCIWYHLRTKRLVYQEAVESPNKLGITTSSLELSSTPNGYLMNTANPVLNFMDSSYQAQFTGSPQMQHLGISNPGLRQLAELQSLCQLSGCPPPSHPPAWSTMPFSPGEKTQTQMLQQQQQQQHYPTQQSWLNADIPKASKSKAVMVSGLYSYGNGTPHSLESTIQHHNQHNSHNRHHHQSNASGQELDSLLCCDSDASDKAAHVNDAKREPFEAYIGGPDGNFSSPGISDNEDGEGARIIQNDQSSSIYSHIGSESTLNELPPKLLDRRGCFSPQPPPPPSIGAGPLGHFAPFSPTAAHMGLFRASENSQIQRPIPLYLSAPGAHQQIPNPTMWNTGFVPMNMDNFMAGNWLTHPAIQNSLLARQQSVSIQPDTMFCRTLPNRRNTDLNQRISRTTVMPSTTTITPTDSAAAELIMEQQKNQQDPLLLLSTNESSVGTHPANGSRIDSLLAAANRVDQVQRHTDTEGLNSDHPSALFVLKYWMAASNKPDPVRDVPISSGMQVSSKPPSSAESGRGSRPSGAGSEHSASGERKFTEVCF</sequence>
<accession>A0A183A6S6</accession>
<keyword evidence="2" id="KW-0472">Membrane</keyword>
<keyword evidence="4" id="KW-1185">Reference proteome</keyword>
<evidence type="ECO:0000256" key="1">
    <source>
        <dbReference type="SAM" id="MobiDB-lite"/>
    </source>
</evidence>
<dbReference type="Proteomes" id="UP000272942">
    <property type="component" value="Unassembled WGS sequence"/>
</dbReference>
<protein>
    <submittedName>
        <fullName evidence="5">Fibronectin type-III domain-containing protein</fullName>
    </submittedName>
</protein>
<dbReference type="WBParaSite" id="ECPE_0000266401-mRNA-1">
    <property type="protein sequence ID" value="ECPE_0000266401-mRNA-1"/>
    <property type="gene ID" value="ECPE_0000266401"/>
</dbReference>
<feature type="compositionally biased region" description="Basic residues" evidence="1">
    <location>
        <begin position="685"/>
        <end position="697"/>
    </location>
</feature>
<proteinExistence type="predicted"/>
<feature type="region of interest" description="Disordered" evidence="1">
    <location>
        <begin position="675"/>
        <end position="701"/>
    </location>
</feature>
<feature type="compositionally biased region" description="Low complexity" evidence="1">
    <location>
        <begin position="1026"/>
        <end position="1045"/>
    </location>
</feature>
<reference evidence="5" key="1">
    <citation type="submission" date="2016-06" db="UniProtKB">
        <authorList>
            <consortium name="WormBaseParasite"/>
        </authorList>
    </citation>
    <scope>IDENTIFICATION</scope>
</reference>